<dbReference type="OrthoDB" id="1441381at2"/>
<gene>
    <name evidence="3" type="ORF">LPB144_09585</name>
</gene>
<dbReference type="PROSITE" id="PS50894">
    <property type="entry name" value="HPT"/>
    <property type="match status" value="1"/>
</dbReference>
<dbReference type="AlphaFoldDB" id="A0A1L3J666"/>
<dbReference type="RefSeq" id="WP_072553328.1">
    <property type="nucleotide sequence ID" value="NZ_CP018153.1"/>
</dbReference>
<dbReference type="GO" id="GO:0004672">
    <property type="term" value="F:protein kinase activity"/>
    <property type="evidence" value="ECO:0007669"/>
    <property type="project" value="UniProtKB-ARBA"/>
</dbReference>
<proteinExistence type="predicted"/>
<feature type="domain" description="HPt" evidence="2">
    <location>
        <begin position="17"/>
        <end position="106"/>
    </location>
</feature>
<evidence type="ECO:0000259" key="2">
    <source>
        <dbReference type="PROSITE" id="PS50894"/>
    </source>
</evidence>
<dbReference type="Proteomes" id="UP000182510">
    <property type="component" value="Chromosome"/>
</dbReference>
<sequence length="106" mass="12463">MTEQPNLSYIHQLSGGDKNFEEKLLIVLKHELPEEITQYRKNLKKKEFDAASSNIHKIKHKISILGLEKSYKVAEAYEDELREGNDDRAREFEEILRTMLAFIQQT</sequence>
<dbReference type="GO" id="GO:0000160">
    <property type="term" value="P:phosphorelay signal transduction system"/>
    <property type="evidence" value="ECO:0007669"/>
    <property type="project" value="InterPro"/>
</dbReference>
<protein>
    <submittedName>
        <fullName evidence="3">Histidine kinase</fullName>
    </submittedName>
</protein>
<feature type="modified residue" description="Phosphohistidine" evidence="1">
    <location>
        <position position="56"/>
    </location>
</feature>
<keyword evidence="1" id="KW-0597">Phosphoprotein</keyword>
<reference evidence="3 4" key="1">
    <citation type="submission" date="2016-11" db="EMBL/GenBank/DDBJ databases">
        <title>Gramella sp. LPB0144 isolated from marine environment.</title>
        <authorList>
            <person name="Kim E."/>
            <person name="Yi H."/>
        </authorList>
    </citation>
    <scope>NUCLEOTIDE SEQUENCE [LARGE SCALE GENOMIC DNA]</scope>
    <source>
        <strain evidence="3 4">LPB0144</strain>
    </source>
</reference>
<dbReference type="KEGG" id="grl:LPB144_09585"/>
<keyword evidence="3" id="KW-0418">Kinase</keyword>
<dbReference type="InterPro" id="IPR036641">
    <property type="entry name" value="HPT_dom_sf"/>
</dbReference>
<dbReference type="InterPro" id="IPR008207">
    <property type="entry name" value="Sig_transdc_His_kin_Hpt_dom"/>
</dbReference>
<evidence type="ECO:0000313" key="4">
    <source>
        <dbReference type="Proteomes" id="UP000182510"/>
    </source>
</evidence>
<accession>A0A1L3J666</accession>
<evidence type="ECO:0000313" key="3">
    <source>
        <dbReference type="EMBL" id="APG60638.1"/>
    </source>
</evidence>
<keyword evidence="4" id="KW-1185">Reference proteome</keyword>
<dbReference type="Gene3D" id="1.20.120.160">
    <property type="entry name" value="HPT domain"/>
    <property type="match status" value="1"/>
</dbReference>
<keyword evidence="3" id="KW-0808">Transferase</keyword>
<dbReference type="STRING" id="1913577.LPB144_09585"/>
<dbReference type="SUPFAM" id="SSF47226">
    <property type="entry name" value="Histidine-containing phosphotransfer domain, HPT domain"/>
    <property type="match status" value="1"/>
</dbReference>
<dbReference type="Pfam" id="PF01627">
    <property type="entry name" value="Hpt"/>
    <property type="match status" value="1"/>
</dbReference>
<dbReference type="EMBL" id="CP018153">
    <property type="protein sequence ID" value="APG60638.1"/>
    <property type="molecule type" value="Genomic_DNA"/>
</dbReference>
<name>A0A1L3J666_9FLAO</name>
<organism evidence="3 4">
    <name type="scientific">Christiangramia salexigens</name>
    <dbReference type="NCBI Taxonomy" id="1913577"/>
    <lineage>
        <taxon>Bacteria</taxon>
        <taxon>Pseudomonadati</taxon>
        <taxon>Bacteroidota</taxon>
        <taxon>Flavobacteriia</taxon>
        <taxon>Flavobacteriales</taxon>
        <taxon>Flavobacteriaceae</taxon>
        <taxon>Christiangramia</taxon>
    </lineage>
</organism>
<evidence type="ECO:0000256" key="1">
    <source>
        <dbReference type="PROSITE-ProRule" id="PRU00110"/>
    </source>
</evidence>